<evidence type="ECO:0000256" key="5">
    <source>
        <dbReference type="ARBA" id="ARBA00023136"/>
    </source>
</evidence>
<dbReference type="Gene3D" id="2.40.170.20">
    <property type="entry name" value="TonB-dependent receptor, beta-barrel domain"/>
    <property type="match status" value="1"/>
</dbReference>
<protein>
    <submittedName>
        <fullName evidence="9">SusC/RagA family TonB-linked outer membrane protein</fullName>
    </submittedName>
</protein>
<evidence type="ECO:0000256" key="6">
    <source>
        <dbReference type="ARBA" id="ARBA00023237"/>
    </source>
</evidence>
<feature type="domain" description="TonB-dependent receptor plug" evidence="8">
    <location>
        <begin position="121"/>
        <end position="229"/>
    </location>
</feature>
<evidence type="ECO:0000259" key="8">
    <source>
        <dbReference type="Pfam" id="PF07715"/>
    </source>
</evidence>
<keyword evidence="6 7" id="KW-0998">Cell outer membrane</keyword>
<keyword evidence="2 7" id="KW-0813">Transport</keyword>
<evidence type="ECO:0000313" key="10">
    <source>
        <dbReference type="EMBL" id="UYU69240.1"/>
    </source>
</evidence>
<dbReference type="SUPFAM" id="SSF49464">
    <property type="entry name" value="Carboxypeptidase regulatory domain-like"/>
    <property type="match status" value="1"/>
</dbReference>
<reference evidence="9 11" key="1">
    <citation type="submission" date="2018-08" db="EMBL/GenBank/DDBJ databases">
        <title>A genome reference for cultivated species of the human gut microbiota.</title>
        <authorList>
            <person name="Zou Y."/>
            <person name="Xue W."/>
            <person name="Luo G."/>
        </authorList>
    </citation>
    <scope>NUCLEOTIDE SEQUENCE [LARGE SCALE GENOMIC DNA]</scope>
    <source>
        <strain evidence="9 11">AF37-12</strain>
    </source>
</reference>
<dbReference type="AlphaFoldDB" id="A0A415M290"/>
<dbReference type="GO" id="GO:0009279">
    <property type="term" value="C:cell outer membrane"/>
    <property type="evidence" value="ECO:0007669"/>
    <property type="project" value="UniProtKB-SubCell"/>
</dbReference>
<evidence type="ECO:0000256" key="3">
    <source>
        <dbReference type="ARBA" id="ARBA00022452"/>
    </source>
</evidence>
<dbReference type="Pfam" id="PF13715">
    <property type="entry name" value="CarbopepD_reg_2"/>
    <property type="match status" value="1"/>
</dbReference>
<dbReference type="PROSITE" id="PS52016">
    <property type="entry name" value="TONB_DEPENDENT_REC_3"/>
    <property type="match status" value="1"/>
</dbReference>
<keyword evidence="5 7" id="KW-0472">Membrane</keyword>
<dbReference type="InterPro" id="IPR012910">
    <property type="entry name" value="Plug_dom"/>
</dbReference>
<evidence type="ECO:0000256" key="7">
    <source>
        <dbReference type="PROSITE-ProRule" id="PRU01360"/>
    </source>
</evidence>
<name>A0A415M290_BACT4</name>
<dbReference type="Pfam" id="PF07715">
    <property type="entry name" value="Plug"/>
    <property type="match status" value="1"/>
</dbReference>
<keyword evidence="4 7" id="KW-0812">Transmembrane</keyword>
<evidence type="ECO:0000313" key="12">
    <source>
        <dbReference type="Proteomes" id="UP001156218"/>
    </source>
</evidence>
<gene>
    <name evidence="9" type="ORF">DW011_09915</name>
    <name evidence="10" type="ORF">KQP68_24205</name>
</gene>
<comment type="similarity">
    <text evidence="7">Belongs to the TonB-dependent receptor family.</text>
</comment>
<dbReference type="EMBL" id="CP083680">
    <property type="protein sequence ID" value="UYU69240.1"/>
    <property type="molecule type" value="Genomic_DNA"/>
</dbReference>
<evidence type="ECO:0000256" key="1">
    <source>
        <dbReference type="ARBA" id="ARBA00004571"/>
    </source>
</evidence>
<reference evidence="10 12" key="2">
    <citation type="submission" date="2021-06" db="EMBL/GenBank/DDBJ databases">
        <title>Interrogation of the integrated mobile genetic elements in gut-associated Bacteroides with a consensus prediction approach.</title>
        <authorList>
            <person name="Campbell D.E."/>
            <person name="Leigh J.R."/>
            <person name="Kim T."/>
            <person name="England W."/>
            <person name="Whitaker R.J."/>
            <person name="Degnan P.H."/>
        </authorList>
    </citation>
    <scope>NUCLEOTIDE SEQUENCE [LARGE SCALE GENOMIC DNA]</scope>
    <source>
        <strain evidence="10 12">WAL8669</strain>
    </source>
</reference>
<dbReference type="EMBL" id="QROV01000009">
    <property type="protein sequence ID" value="RHL60140.1"/>
    <property type="molecule type" value="Genomic_DNA"/>
</dbReference>
<comment type="subcellular location">
    <subcellularLocation>
        <location evidence="1 7">Cell outer membrane</location>
        <topology evidence="1 7">Multi-pass membrane protein</topology>
    </subcellularLocation>
</comment>
<dbReference type="Gene3D" id="2.60.40.1120">
    <property type="entry name" value="Carboxypeptidase-like, regulatory domain"/>
    <property type="match status" value="1"/>
</dbReference>
<evidence type="ECO:0000313" key="11">
    <source>
        <dbReference type="Proteomes" id="UP000283616"/>
    </source>
</evidence>
<dbReference type="InterPro" id="IPR036942">
    <property type="entry name" value="Beta-barrel_TonB_sf"/>
</dbReference>
<sequence>MFSLIIIIFSAIYSQTICAQQRDIVLTGTVTDHQGEPLPGVTIRVRNTQFGTVTDADGRYLLRGRWEEGDIVIFSFIGMKNVRVKYVGQKVQDAAMQQDTQSLEEVVVVARPNINEMDIRAKSGVVQRVDMERLNSKPMIDMSLALQGTVPGLIVTNTGDLGSKPKIRIRGNSSFREGDTANEPLYVMDGKVISSDAFMTLNPSDLKEIKVLKDAVACALYGIKAANGVIEITSLRGNPDGRLTTNYSFNMGITTRGRRGVEMMDTDEKLELERRLQNASTPGYRYSEDYYRKYFPNSPDLNSMIAEGQGVLDSLRNIHTDWFDELIHRSIYQRHNLSVRGGTENTSYYISANYAQQGGRVPGNDTHRFTARMSLDQKLGRWGYLSLSTDAGYSETDTPNGSSYSPTDLVYQLNPYETTTGKLVSYSNASSDYTYNDLVRQYNSKSTDKRGGVSGSLNLEPVKGLNIDAVAGIDVLLNEMLTLVPSTALSERVGGVREEERGKLTKGKNVTTNVSSNVRITYNKEIAGKHDLTFGGNMDYYMADVDNVSITGYGVGTQMSPALINQSITGNRKPSVGSHKEKTAQLGVGLVAGYSFATTYDFFATYKADASSVLPKDKRWNAAWAVGLGWTVSQYPFLKDNKFITRLNLKASYGQMANLAGVSASSTIGTFSYSTSYYGNARLLQLAELYNTDLKPEQTITTDFSLSVEFFKRLTLDANIYRRETTDALLDVPVPLSNGFSTMKRNIGILRNEGFELSALVKLFDTTDWRMSLRGSLAYNRNKVVDLYHADRLYASEEAIVPDYEVGKSYDMIYGLKSLGINPITGLPVFLGADGSEVPATENPKKENIVALGHSTPPYSGTLNLSFSYREFDLDMDFYYVFGGYQKYNYSYVRDDDNANKNAIKGQLQNMWFQKGDEGKIYYSPFFSSSALASLTDYANTETVGKSDYLKLSMVSLRYRVPHAFLEKNCKFIKYANIAFQASNLFMITPYKESDPETGSLAGTMQPVLTINLSLTF</sequence>
<dbReference type="InterPro" id="IPR037066">
    <property type="entry name" value="Plug_dom_sf"/>
</dbReference>
<evidence type="ECO:0000313" key="9">
    <source>
        <dbReference type="EMBL" id="RHL60140.1"/>
    </source>
</evidence>
<dbReference type="NCBIfam" id="TIGR04056">
    <property type="entry name" value="OMP_RagA_SusC"/>
    <property type="match status" value="1"/>
</dbReference>
<proteinExistence type="inferred from homology"/>
<evidence type="ECO:0000256" key="4">
    <source>
        <dbReference type="ARBA" id="ARBA00022692"/>
    </source>
</evidence>
<dbReference type="Proteomes" id="UP001156218">
    <property type="component" value="Chromosome"/>
</dbReference>
<dbReference type="Gene3D" id="2.170.130.10">
    <property type="entry name" value="TonB-dependent receptor, plug domain"/>
    <property type="match status" value="1"/>
</dbReference>
<dbReference type="InterPro" id="IPR023996">
    <property type="entry name" value="TonB-dep_OMP_SusC/RagA"/>
</dbReference>
<dbReference type="InterPro" id="IPR039426">
    <property type="entry name" value="TonB-dep_rcpt-like"/>
</dbReference>
<dbReference type="Proteomes" id="UP000283616">
    <property type="component" value="Unassembled WGS sequence"/>
</dbReference>
<dbReference type="InterPro" id="IPR008969">
    <property type="entry name" value="CarboxyPept-like_regulatory"/>
</dbReference>
<accession>A0A415M290</accession>
<organism evidence="9 11">
    <name type="scientific">Bacteroides thetaiotaomicron</name>
    <dbReference type="NCBI Taxonomy" id="818"/>
    <lineage>
        <taxon>Bacteria</taxon>
        <taxon>Pseudomonadati</taxon>
        <taxon>Bacteroidota</taxon>
        <taxon>Bacteroidia</taxon>
        <taxon>Bacteroidales</taxon>
        <taxon>Bacteroidaceae</taxon>
        <taxon>Bacteroides</taxon>
    </lineage>
</organism>
<dbReference type="SUPFAM" id="SSF56935">
    <property type="entry name" value="Porins"/>
    <property type="match status" value="1"/>
</dbReference>
<keyword evidence="3 7" id="KW-1134">Transmembrane beta strand</keyword>
<evidence type="ECO:0000256" key="2">
    <source>
        <dbReference type="ARBA" id="ARBA00022448"/>
    </source>
</evidence>